<dbReference type="RefSeq" id="WP_160604827.1">
    <property type="nucleotide sequence ID" value="NZ_WTYX01000002.1"/>
</dbReference>
<dbReference type="InterPro" id="IPR050493">
    <property type="entry name" value="FAD-dep_Monooxygenase_BioMet"/>
</dbReference>
<evidence type="ECO:0000313" key="5">
    <source>
        <dbReference type="Proteomes" id="UP000442714"/>
    </source>
</evidence>
<feature type="domain" description="FAD-binding" evidence="3">
    <location>
        <begin position="6"/>
        <end position="329"/>
    </location>
</feature>
<organism evidence="4 5">
    <name type="scientific">Pontixanthobacter aquaemixtae</name>
    <dbReference type="NCBI Taxonomy" id="1958940"/>
    <lineage>
        <taxon>Bacteria</taxon>
        <taxon>Pseudomonadati</taxon>
        <taxon>Pseudomonadota</taxon>
        <taxon>Alphaproteobacteria</taxon>
        <taxon>Sphingomonadales</taxon>
        <taxon>Erythrobacteraceae</taxon>
        <taxon>Pontixanthobacter</taxon>
    </lineage>
</organism>
<keyword evidence="2" id="KW-0503">Monooxygenase</keyword>
<keyword evidence="5" id="KW-1185">Reference proteome</keyword>
<sequence>MPRTCAIIGGGIAGLAAGIAMRKAGFAVTVYERAPAIVPMGAALSIWGNAMAGLDGLGCGDAVRARAAQIRKVSLGRKDGRMLMGPMDVSTSDSFLPTRALLQQILLDHLGPENVRLDAAVADANLHDGKAAVELEDGTIASADILIAADGIHSRIGKVLSGIEPQFAGYVGALGLCNTPQQPLPSGFAREFWGDDDRFGVFDAGQGMRYWFYMRSAGRAADVAEMTLPKITECAAQWPDPVASTLAAAQECIPVAIHAKPPPKVLGNGRIICIGDAAHPMQPNQGQGACQSIEDAWALAVLAQRLPPEQILPALEHQRLKRVRSYVRESALMGQAAHMPNRFVRAAVLGSFALTPRWAQERQLLSRLVVPVYH</sequence>
<dbReference type="GO" id="GO:0004497">
    <property type="term" value="F:monooxygenase activity"/>
    <property type="evidence" value="ECO:0007669"/>
    <property type="project" value="UniProtKB-KW"/>
</dbReference>
<dbReference type="Gene3D" id="3.50.50.60">
    <property type="entry name" value="FAD/NAD(P)-binding domain"/>
    <property type="match status" value="1"/>
</dbReference>
<comment type="caution">
    <text evidence="4">The sequence shown here is derived from an EMBL/GenBank/DDBJ whole genome shotgun (WGS) entry which is preliminary data.</text>
</comment>
<name>A0A844ZTB7_9SPHN</name>
<proteinExistence type="predicted"/>
<evidence type="ECO:0000259" key="3">
    <source>
        <dbReference type="Pfam" id="PF01494"/>
    </source>
</evidence>
<dbReference type="Proteomes" id="UP000442714">
    <property type="component" value="Unassembled WGS sequence"/>
</dbReference>
<evidence type="ECO:0000313" key="4">
    <source>
        <dbReference type="EMBL" id="MXO91105.1"/>
    </source>
</evidence>
<dbReference type="Pfam" id="PF01494">
    <property type="entry name" value="FAD_binding_3"/>
    <property type="match status" value="1"/>
</dbReference>
<reference evidence="4 5" key="1">
    <citation type="submission" date="2019-12" db="EMBL/GenBank/DDBJ databases">
        <title>Genomic-based taxomic classification of the family Erythrobacteraceae.</title>
        <authorList>
            <person name="Xu L."/>
        </authorList>
    </citation>
    <scope>NUCLEOTIDE SEQUENCE [LARGE SCALE GENOMIC DNA]</scope>
    <source>
        <strain evidence="4 5">KCTC 52763</strain>
    </source>
</reference>
<dbReference type="GO" id="GO:0071949">
    <property type="term" value="F:FAD binding"/>
    <property type="evidence" value="ECO:0007669"/>
    <property type="project" value="InterPro"/>
</dbReference>
<dbReference type="PANTHER" id="PTHR13789:SF309">
    <property type="entry name" value="PUTATIVE (AFU_ORTHOLOGUE AFUA_6G14510)-RELATED"/>
    <property type="match status" value="1"/>
</dbReference>
<dbReference type="AlphaFoldDB" id="A0A844ZTB7"/>
<dbReference type="SUPFAM" id="SSF51905">
    <property type="entry name" value="FAD/NAD(P)-binding domain"/>
    <property type="match status" value="1"/>
</dbReference>
<protein>
    <submittedName>
        <fullName evidence="4">NAD(P)-binding protein</fullName>
    </submittedName>
</protein>
<accession>A0A844ZTB7</accession>
<keyword evidence="1" id="KW-0560">Oxidoreductase</keyword>
<dbReference type="InterPro" id="IPR036188">
    <property type="entry name" value="FAD/NAD-bd_sf"/>
</dbReference>
<dbReference type="InterPro" id="IPR002938">
    <property type="entry name" value="FAD-bd"/>
</dbReference>
<evidence type="ECO:0000256" key="2">
    <source>
        <dbReference type="ARBA" id="ARBA00023033"/>
    </source>
</evidence>
<evidence type="ECO:0000256" key="1">
    <source>
        <dbReference type="ARBA" id="ARBA00023002"/>
    </source>
</evidence>
<dbReference type="PRINTS" id="PR00420">
    <property type="entry name" value="RNGMNOXGNASE"/>
</dbReference>
<dbReference type="OrthoDB" id="5499180at2"/>
<gene>
    <name evidence="4" type="ORF">GRI41_09750</name>
</gene>
<dbReference type="EMBL" id="WTYX01000002">
    <property type="protein sequence ID" value="MXO91105.1"/>
    <property type="molecule type" value="Genomic_DNA"/>
</dbReference>
<dbReference type="PANTHER" id="PTHR13789">
    <property type="entry name" value="MONOOXYGENASE"/>
    <property type="match status" value="1"/>
</dbReference>